<dbReference type="EMBL" id="RBZV01000003">
    <property type="protein sequence ID" value="RKP49189.1"/>
    <property type="molecule type" value="Genomic_DNA"/>
</dbReference>
<keyword evidence="5" id="KW-1185">Reference proteome</keyword>
<dbReference type="AlphaFoldDB" id="A0A494XM43"/>
<evidence type="ECO:0000256" key="1">
    <source>
        <dbReference type="ARBA" id="ARBA00007734"/>
    </source>
</evidence>
<feature type="signal peptide" evidence="2">
    <location>
        <begin position="1"/>
        <end position="20"/>
    </location>
</feature>
<comment type="caution">
    <text evidence="4">The sequence shown here is derived from an EMBL/GenBank/DDBJ whole genome shotgun (WGS) entry which is preliminary data.</text>
</comment>
<feature type="domain" description="Transglycosylase SLT" evidence="3">
    <location>
        <begin position="118"/>
        <end position="216"/>
    </location>
</feature>
<dbReference type="PANTHER" id="PTHR37423:SF2">
    <property type="entry name" value="MEMBRANE-BOUND LYTIC MUREIN TRANSGLYCOSYLASE C"/>
    <property type="match status" value="1"/>
</dbReference>
<comment type="similarity">
    <text evidence="1">Belongs to the transglycosylase Slt family.</text>
</comment>
<dbReference type="Pfam" id="PF01464">
    <property type="entry name" value="SLT"/>
    <property type="match status" value="1"/>
</dbReference>
<sequence>MSRFFCILLVSLGVLAPAVAQESAPTRAAVPTSETNVSAASLALPTSQAASAIAASHASTTSAATPDAASAASSASAVLTDGSSNPPGQIHRITDMLTHKFGLAREKAEQITSAVMTSASKYSLPPALVLAIISIESRFKEKAHGSHGATGLMQVVPAAHRRLVKNIDLTEPNANIEAGSAILHGYLESARGDVSAALKSYGGSAAYARKVNLRTKDFEVDMPASDASGAH</sequence>
<dbReference type="SUPFAM" id="SSF53955">
    <property type="entry name" value="Lysozyme-like"/>
    <property type="match status" value="1"/>
</dbReference>
<accession>A0A494XM43</accession>
<keyword evidence="2" id="KW-0732">Signal</keyword>
<dbReference type="OrthoDB" id="9114995at2"/>
<dbReference type="CDD" id="cd00254">
    <property type="entry name" value="LT-like"/>
    <property type="match status" value="1"/>
</dbReference>
<evidence type="ECO:0000259" key="3">
    <source>
        <dbReference type="Pfam" id="PF01464"/>
    </source>
</evidence>
<dbReference type="Proteomes" id="UP000280434">
    <property type="component" value="Unassembled WGS sequence"/>
</dbReference>
<gene>
    <name evidence="4" type="ORF">D7S89_10370</name>
</gene>
<evidence type="ECO:0000313" key="4">
    <source>
        <dbReference type="EMBL" id="RKP49189.1"/>
    </source>
</evidence>
<evidence type="ECO:0000313" key="5">
    <source>
        <dbReference type="Proteomes" id="UP000280434"/>
    </source>
</evidence>
<dbReference type="InterPro" id="IPR023346">
    <property type="entry name" value="Lysozyme-like_dom_sf"/>
</dbReference>
<organism evidence="4 5">
    <name type="scientific">Trinickia fusca</name>
    <dbReference type="NCBI Taxonomy" id="2419777"/>
    <lineage>
        <taxon>Bacteria</taxon>
        <taxon>Pseudomonadati</taxon>
        <taxon>Pseudomonadota</taxon>
        <taxon>Betaproteobacteria</taxon>
        <taxon>Burkholderiales</taxon>
        <taxon>Burkholderiaceae</taxon>
        <taxon>Trinickia</taxon>
    </lineage>
</organism>
<evidence type="ECO:0000256" key="2">
    <source>
        <dbReference type="SAM" id="SignalP"/>
    </source>
</evidence>
<dbReference type="Gene3D" id="1.10.530.10">
    <property type="match status" value="1"/>
</dbReference>
<dbReference type="PANTHER" id="PTHR37423">
    <property type="entry name" value="SOLUBLE LYTIC MUREIN TRANSGLYCOSYLASE-RELATED"/>
    <property type="match status" value="1"/>
</dbReference>
<protein>
    <submittedName>
        <fullName evidence="4">Lytic transglycosylase</fullName>
    </submittedName>
</protein>
<name>A0A494XM43_9BURK</name>
<dbReference type="InterPro" id="IPR008258">
    <property type="entry name" value="Transglycosylase_SLT_dom_1"/>
</dbReference>
<proteinExistence type="inferred from homology"/>
<feature type="chain" id="PRO_5019800013" evidence="2">
    <location>
        <begin position="21"/>
        <end position="231"/>
    </location>
</feature>
<reference evidence="4 5" key="1">
    <citation type="submission" date="2018-10" db="EMBL/GenBank/DDBJ databases">
        <title>Paraburkholderia sp. 7MK8-2, isolated from soil.</title>
        <authorList>
            <person name="Gao Z.-H."/>
            <person name="Qiu L.-H."/>
        </authorList>
    </citation>
    <scope>NUCLEOTIDE SEQUENCE [LARGE SCALE GENOMIC DNA]</scope>
    <source>
        <strain evidence="4 5">7MK8-2</strain>
    </source>
</reference>